<keyword evidence="3" id="KW-0238">DNA-binding</keyword>
<dbReference type="GO" id="GO:0003677">
    <property type="term" value="F:DNA binding"/>
    <property type="evidence" value="ECO:0007669"/>
    <property type="project" value="UniProtKB-KW"/>
</dbReference>
<reference evidence="6" key="2">
    <citation type="submission" date="2021-04" db="EMBL/GenBank/DDBJ databases">
        <authorList>
            <person name="Gilroy R."/>
        </authorList>
    </citation>
    <scope>NUCLEOTIDE SEQUENCE</scope>
    <source>
        <strain evidence="6">811</strain>
    </source>
</reference>
<sequence length="442" mass="49538">MKYCVIDISSTSISLIAAEHDGSEINVSFRDRASLTLVHYMDGRKLSARGVDKLVAAVRVMQEKGRKLGADELYLISTAALRSMENFEEAGKEVLVRTGVPVNFISGETEAYCDYVANTRYSMYPDTVLLDVGGASMEVCALDGGKRHYFDFGLIHLHDKFVARIQPEEKEAKRIKKYLEHRFDKEELPAEGEVSTLVTVGANANALYDLYTELYGTQEDGVRAMKYKKFKKLTQHLISGHDRSRLILDAAPEKLYSVGIAAIVTRTLAKRFGTKDILVSDHGVKEGYLRLILSGELIGAPYHYTDAEEAYFYDAAEETLPALEVTEEEEVVPAAEEVTEVETPAENAPKRHPGRPRKQKTEEELAAENAPKRHPGRPRKQKTEEELAAENAPKRHPGRPRKQKTAEELAAENAPKRHRGRPRKQTEEVEEGGNQDKEKGQE</sequence>
<dbReference type="Pfam" id="PF02541">
    <property type="entry name" value="Ppx-GppA"/>
    <property type="match status" value="1"/>
</dbReference>
<reference evidence="6" key="1">
    <citation type="journal article" date="2021" name="PeerJ">
        <title>Extensive microbial diversity within the chicken gut microbiome revealed by metagenomics and culture.</title>
        <authorList>
            <person name="Gilroy R."/>
            <person name="Ravi A."/>
            <person name="Getino M."/>
            <person name="Pursley I."/>
            <person name="Horton D.L."/>
            <person name="Alikhan N.F."/>
            <person name="Baker D."/>
            <person name="Gharbi K."/>
            <person name="Hall N."/>
            <person name="Watson M."/>
            <person name="Adriaenssens E.M."/>
            <person name="Foster-Nyarko E."/>
            <person name="Jarju S."/>
            <person name="Secka A."/>
            <person name="Antonio M."/>
            <person name="Oren A."/>
            <person name="Chaudhuri R.R."/>
            <person name="La Ragione R."/>
            <person name="Hildebrand F."/>
            <person name="Pallen M.J."/>
        </authorList>
    </citation>
    <scope>NUCLEOTIDE SEQUENCE</scope>
    <source>
        <strain evidence="6">811</strain>
    </source>
</reference>
<dbReference type="InterPro" id="IPR003695">
    <property type="entry name" value="Ppx_GppA_N"/>
</dbReference>
<name>A0A9D2AF60_9FIRM</name>
<dbReference type="InterPro" id="IPR050273">
    <property type="entry name" value="GppA/Ppx_hydrolase"/>
</dbReference>
<dbReference type="InterPro" id="IPR017956">
    <property type="entry name" value="AT_hook_DNA-bd_motif"/>
</dbReference>
<accession>A0A9D2AF60</accession>
<evidence type="ECO:0000256" key="1">
    <source>
        <dbReference type="ARBA" id="ARBA00007125"/>
    </source>
</evidence>
<gene>
    <name evidence="6" type="ORF">H9741_03715</name>
</gene>
<dbReference type="PRINTS" id="PR00930">
    <property type="entry name" value="HIGHMOBLTYIY"/>
</dbReference>
<dbReference type="EMBL" id="DXFX01000048">
    <property type="protein sequence ID" value="HIX07553.1"/>
    <property type="molecule type" value="Genomic_DNA"/>
</dbReference>
<dbReference type="SMART" id="SM00384">
    <property type="entry name" value="AT_hook"/>
    <property type="match status" value="4"/>
</dbReference>
<dbReference type="InterPro" id="IPR043129">
    <property type="entry name" value="ATPase_NBD"/>
</dbReference>
<dbReference type="PRINTS" id="PR00929">
    <property type="entry name" value="ATHOOK"/>
</dbReference>
<evidence type="ECO:0000256" key="4">
    <source>
        <dbReference type="SAM" id="MobiDB-lite"/>
    </source>
</evidence>
<dbReference type="AlphaFoldDB" id="A0A9D2AF60"/>
<dbReference type="Gene3D" id="3.30.420.40">
    <property type="match status" value="1"/>
</dbReference>
<organism evidence="6 7">
    <name type="scientific">Candidatus Borkfalkia faecipullorum</name>
    <dbReference type="NCBI Taxonomy" id="2838510"/>
    <lineage>
        <taxon>Bacteria</taxon>
        <taxon>Bacillati</taxon>
        <taxon>Bacillota</taxon>
        <taxon>Clostridia</taxon>
        <taxon>Christensenellales</taxon>
        <taxon>Christensenellaceae</taxon>
        <taxon>Candidatus Borkfalkia</taxon>
    </lineage>
</organism>
<proteinExistence type="inferred from homology"/>
<comment type="caution">
    <text evidence="6">The sequence shown here is derived from an EMBL/GenBank/DDBJ whole genome shotgun (WGS) entry which is preliminary data.</text>
</comment>
<keyword evidence="2" id="KW-0677">Repeat</keyword>
<dbReference type="PANTHER" id="PTHR30005">
    <property type="entry name" value="EXOPOLYPHOSPHATASE"/>
    <property type="match status" value="1"/>
</dbReference>
<feature type="compositionally biased region" description="Basic residues" evidence="4">
    <location>
        <begin position="394"/>
        <end position="403"/>
    </location>
</feature>
<feature type="compositionally biased region" description="Low complexity" evidence="4">
    <location>
        <begin position="332"/>
        <end position="346"/>
    </location>
</feature>
<evidence type="ECO:0000313" key="7">
    <source>
        <dbReference type="Proteomes" id="UP000824204"/>
    </source>
</evidence>
<dbReference type="PANTHER" id="PTHR30005:SF0">
    <property type="entry name" value="RETROGRADE REGULATION PROTEIN 2"/>
    <property type="match status" value="1"/>
</dbReference>
<dbReference type="GO" id="GO:0000785">
    <property type="term" value="C:chromatin"/>
    <property type="evidence" value="ECO:0007669"/>
    <property type="project" value="InterPro"/>
</dbReference>
<dbReference type="GO" id="GO:0006357">
    <property type="term" value="P:regulation of transcription by RNA polymerase II"/>
    <property type="evidence" value="ECO:0007669"/>
    <property type="project" value="TreeGrafter"/>
</dbReference>
<evidence type="ECO:0000259" key="5">
    <source>
        <dbReference type="Pfam" id="PF02541"/>
    </source>
</evidence>
<dbReference type="Gene3D" id="3.30.420.150">
    <property type="entry name" value="Exopolyphosphatase. Domain 2"/>
    <property type="match status" value="1"/>
</dbReference>
<dbReference type="Proteomes" id="UP000824204">
    <property type="component" value="Unassembled WGS sequence"/>
</dbReference>
<protein>
    <recommendedName>
        <fullName evidence="5">Ppx/GppA phosphatase N-terminal domain-containing protein</fullName>
    </recommendedName>
</protein>
<comment type="similarity">
    <text evidence="1">Belongs to the GppA/Ppx family.</text>
</comment>
<evidence type="ECO:0000256" key="3">
    <source>
        <dbReference type="ARBA" id="ARBA00023125"/>
    </source>
</evidence>
<feature type="region of interest" description="Disordered" evidence="4">
    <location>
        <begin position="332"/>
        <end position="442"/>
    </location>
</feature>
<dbReference type="InterPro" id="IPR000116">
    <property type="entry name" value="HMGA"/>
</dbReference>
<evidence type="ECO:0000313" key="6">
    <source>
        <dbReference type="EMBL" id="HIX07553.1"/>
    </source>
</evidence>
<feature type="domain" description="Ppx/GppA phosphatase N-terminal" evidence="5">
    <location>
        <begin position="16"/>
        <end position="289"/>
    </location>
</feature>
<evidence type="ECO:0000256" key="2">
    <source>
        <dbReference type="ARBA" id="ARBA00022737"/>
    </source>
</evidence>
<dbReference type="SUPFAM" id="SSF53067">
    <property type="entry name" value="Actin-like ATPase domain"/>
    <property type="match status" value="2"/>
</dbReference>